<evidence type="ECO:0000313" key="2">
    <source>
        <dbReference type="Proteomes" id="UP001153332"/>
    </source>
</evidence>
<sequence>MSHPVRIDEEHLRPPISDAEWDGHKDIITSLYKEQGMKLDDLMSTMEAHYNFKDSIAQYHSRLRRWKIAKNHKRIRADPAPEVQNLSFVPQSTQDFNSSSEFLGVISDIGLIPFQYAESSNSYSEIGQGQFANPIEATNEQLSNVYDLDGSTQDTHPSNQEPEHSTTHCHPIHYAVLAGNLDSVKVLVGYANRCASAIGPDNTTPVWIAAKYGYLDIINFLLSLGVDVEIACTATGRTPIHQAAEEGHFEVVKALLDYGALPDQRDSNGVSPLWSAAREGHHEILKLLLDKQASTETAFKDAARRPIHRAVDDEHTEMLRLLIEAGAEANPQRFKEELASSLRLAARNRNFAIGELLIRHLENLEFSLKPSHCQTTHQVAKGGHTDPIRLLFKENRSIDARDYDGWTPLMVAAQEGHHKIVTELLGHGSDVNAKSKNCVTALWVASRGGYIDIVKELHKHGARVLPTEGSKRLPIHEAAQSGHLDVVKYLVDECAADVNAEDGEKATPLILASQGKDKKSAQILGFLCEKGAKAAI</sequence>
<evidence type="ECO:0000313" key="1">
    <source>
        <dbReference type="EMBL" id="KAJ8131144.1"/>
    </source>
</evidence>
<dbReference type="Proteomes" id="UP001153332">
    <property type="component" value="Unassembled WGS sequence"/>
</dbReference>
<protein>
    <submittedName>
        <fullName evidence="1">Uncharacterized protein</fullName>
    </submittedName>
</protein>
<keyword evidence="2" id="KW-1185">Reference proteome</keyword>
<name>A0ACC2JUS2_9PEZI</name>
<accession>A0ACC2JUS2</accession>
<gene>
    <name evidence="1" type="ORF">O1611_g2481</name>
</gene>
<organism evidence="1 2">
    <name type="scientific">Lasiodiplodia mahajangana</name>
    <dbReference type="NCBI Taxonomy" id="1108764"/>
    <lineage>
        <taxon>Eukaryota</taxon>
        <taxon>Fungi</taxon>
        <taxon>Dikarya</taxon>
        <taxon>Ascomycota</taxon>
        <taxon>Pezizomycotina</taxon>
        <taxon>Dothideomycetes</taxon>
        <taxon>Dothideomycetes incertae sedis</taxon>
        <taxon>Botryosphaeriales</taxon>
        <taxon>Botryosphaeriaceae</taxon>
        <taxon>Lasiodiplodia</taxon>
    </lineage>
</organism>
<reference evidence="1" key="1">
    <citation type="submission" date="2022-12" db="EMBL/GenBank/DDBJ databases">
        <title>Genome Sequence of Lasiodiplodia mahajangana.</title>
        <authorList>
            <person name="Buettner E."/>
        </authorList>
    </citation>
    <scope>NUCLEOTIDE SEQUENCE</scope>
    <source>
        <strain evidence="1">VT137</strain>
    </source>
</reference>
<proteinExistence type="predicted"/>
<dbReference type="EMBL" id="JAPUUL010000349">
    <property type="protein sequence ID" value="KAJ8131144.1"/>
    <property type="molecule type" value="Genomic_DNA"/>
</dbReference>
<comment type="caution">
    <text evidence="1">The sequence shown here is derived from an EMBL/GenBank/DDBJ whole genome shotgun (WGS) entry which is preliminary data.</text>
</comment>